<comment type="caution">
    <text evidence="1">The sequence shown here is derived from an EMBL/GenBank/DDBJ whole genome shotgun (WGS) entry which is preliminary data.</text>
</comment>
<sequence>MSDSDLVPLMYRAQIEDRGKIQYAGGRGQQEEDQQASKWLNQWLKGCPPVPKAPDENVPKWKQKPQQTPVKIPQFGANIHTWEYTQSWRFVTNSGQDEGIIRPVIGAKGIPFYPGSSMKGAFLRACQQIAPDKLLDYCGGEVEEIIAGKKQKKTKPGVLRFHGGYPVDTALASVMRYTRLKYKYF</sequence>
<proteinExistence type="predicted"/>
<evidence type="ECO:0000313" key="2">
    <source>
        <dbReference type="Proteomes" id="UP001302120"/>
    </source>
</evidence>
<dbReference type="Proteomes" id="UP001302120">
    <property type="component" value="Unassembled WGS sequence"/>
</dbReference>
<name>A0ABU5UG16_9CYAN</name>
<gene>
    <name evidence="1" type="ORF">VB620_14125</name>
</gene>
<protein>
    <submittedName>
        <fullName evidence="1">Uncharacterized protein</fullName>
    </submittedName>
</protein>
<dbReference type="EMBL" id="JAYGHG010000023">
    <property type="protein sequence ID" value="MEA5582473.1"/>
    <property type="molecule type" value="Genomic_DNA"/>
</dbReference>
<evidence type="ECO:0000313" key="1">
    <source>
        <dbReference type="EMBL" id="MEA5582473.1"/>
    </source>
</evidence>
<dbReference type="RefSeq" id="WP_323196787.1">
    <property type="nucleotide sequence ID" value="NZ_JAYGHG010000023.1"/>
</dbReference>
<keyword evidence="2" id="KW-1185">Reference proteome</keyword>
<accession>A0ABU5UG16</accession>
<reference evidence="1 2" key="1">
    <citation type="submission" date="2023-12" db="EMBL/GenBank/DDBJ databases">
        <title>Baltic Sea Cyanobacteria.</title>
        <authorList>
            <person name="Delbaje E."/>
            <person name="Fewer D.P."/>
            <person name="Shishido T.K."/>
        </authorList>
    </citation>
    <scope>NUCLEOTIDE SEQUENCE [LARGE SCALE GENOMIC DNA]</scope>
    <source>
        <strain evidence="1 2">UHCC-0300</strain>
    </source>
</reference>
<organism evidence="1 2">
    <name type="scientific">Nodularia harveyana UHCC-0300</name>
    <dbReference type="NCBI Taxonomy" id="2974287"/>
    <lineage>
        <taxon>Bacteria</taxon>
        <taxon>Bacillati</taxon>
        <taxon>Cyanobacteriota</taxon>
        <taxon>Cyanophyceae</taxon>
        <taxon>Nostocales</taxon>
        <taxon>Nodulariaceae</taxon>
        <taxon>Nodularia</taxon>
    </lineage>
</organism>